<protein>
    <submittedName>
        <fullName evidence="2">Uncharacterized protein</fullName>
    </submittedName>
</protein>
<dbReference type="Proteomes" id="UP000007015">
    <property type="component" value="Chromosome 3"/>
</dbReference>
<name>B8AN48_ORYSI</name>
<dbReference type="Gramene" id="BGIOSGA013202-TA">
    <property type="protein sequence ID" value="BGIOSGA013202-PA"/>
    <property type="gene ID" value="BGIOSGA013202"/>
</dbReference>
<gene>
    <name evidence="2" type="ORF">OsI_12771</name>
</gene>
<organism evidence="2 3">
    <name type="scientific">Oryza sativa subsp. indica</name>
    <name type="common">Rice</name>
    <dbReference type="NCBI Taxonomy" id="39946"/>
    <lineage>
        <taxon>Eukaryota</taxon>
        <taxon>Viridiplantae</taxon>
        <taxon>Streptophyta</taxon>
        <taxon>Embryophyta</taxon>
        <taxon>Tracheophyta</taxon>
        <taxon>Spermatophyta</taxon>
        <taxon>Magnoliopsida</taxon>
        <taxon>Liliopsida</taxon>
        <taxon>Poales</taxon>
        <taxon>Poaceae</taxon>
        <taxon>BOP clade</taxon>
        <taxon>Oryzoideae</taxon>
        <taxon>Oryzeae</taxon>
        <taxon>Oryzinae</taxon>
        <taxon>Oryza</taxon>
        <taxon>Oryza sativa</taxon>
    </lineage>
</organism>
<evidence type="ECO:0000313" key="3">
    <source>
        <dbReference type="Proteomes" id="UP000007015"/>
    </source>
</evidence>
<evidence type="ECO:0000313" key="2">
    <source>
        <dbReference type="EMBL" id="EEC75815.1"/>
    </source>
</evidence>
<proteinExistence type="predicted"/>
<dbReference type="HOGENOM" id="CLU_2458736_0_0_1"/>
<keyword evidence="3" id="KW-1185">Reference proteome</keyword>
<dbReference type="AlphaFoldDB" id="B8AN48"/>
<evidence type="ECO:0000256" key="1">
    <source>
        <dbReference type="SAM" id="MobiDB-lite"/>
    </source>
</evidence>
<feature type="region of interest" description="Disordered" evidence="1">
    <location>
        <begin position="57"/>
        <end position="89"/>
    </location>
</feature>
<accession>B8AN48</accession>
<sequence length="89" mass="9286">MLQLHRPVSAGIINTATGQRITPPLVVGIASLLPPSSRRVPTSRWILPWPPRGRFPSAADEEVGCGGGGGGGGFFPKREAVAELDSPSE</sequence>
<feature type="compositionally biased region" description="Gly residues" evidence="1">
    <location>
        <begin position="64"/>
        <end position="74"/>
    </location>
</feature>
<dbReference type="EMBL" id="CM000128">
    <property type="protein sequence ID" value="EEC75815.1"/>
    <property type="molecule type" value="Genomic_DNA"/>
</dbReference>
<reference evidence="2 3" key="1">
    <citation type="journal article" date="2005" name="PLoS Biol.">
        <title>The genomes of Oryza sativa: a history of duplications.</title>
        <authorList>
            <person name="Yu J."/>
            <person name="Wang J."/>
            <person name="Lin W."/>
            <person name="Li S."/>
            <person name="Li H."/>
            <person name="Zhou J."/>
            <person name="Ni P."/>
            <person name="Dong W."/>
            <person name="Hu S."/>
            <person name="Zeng C."/>
            <person name="Zhang J."/>
            <person name="Zhang Y."/>
            <person name="Li R."/>
            <person name="Xu Z."/>
            <person name="Li S."/>
            <person name="Li X."/>
            <person name="Zheng H."/>
            <person name="Cong L."/>
            <person name="Lin L."/>
            <person name="Yin J."/>
            <person name="Geng J."/>
            <person name="Li G."/>
            <person name="Shi J."/>
            <person name="Liu J."/>
            <person name="Lv H."/>
            <person name="Li J."/>
            <person name="Wang J."/>
            <person name="Deng Y."/>
            <person name="Ran L."/>
            <person name="Shi X."/>
            <person name="Wang X."/>
            <person name="Wu Q."/>
            <person name="Li C."/>
            <person name="Ren X."/>
            <person name="Wang J."/>
            <person name="Wang X."/>
            <person name="Li D."/>
            <person name="Liu D."/>
            <person name="Zhang X."/>
            <person name="Ji Z."/>
            <person name="Zhao W."/>
            <person name="Sun Y."/>
            <person name="Zhang Z."/>
            <person name="Bao J."/>
            <person name="Han Y."/>
            <person name="Dong L."/>
            <person name="Ji J."/>
            <person name="Chen P."/>
            <person name="Wu S."/>
            <person name="Liu J."/>
            <person name="Xiao Y."/>
            <person name="Bu D."/>
            <person name="Tan J."/>
            <person name="Yang L."/>
            <person name="Ye C."/>
            <person name="Zhang J."/>
            <person name="Xu J."/>
            <person name="Zhou Y."/>
            <person name="Yu Y."/>
            <person name="Zhang B."/>
            <person name="Zhuang S."/>
            <person name="Wei H."/>
            <person name="Liu B."/>
            <person name="Lei M."/>
            <person name="Yu H."/>
            <person name="Li Y."/>
            <person name="Xu H."/>
            <person name="Wei S."/>
            <person name="He X."/>
            <person name="Fang L."/>
            <person name="Zhang Z."/>
            <person name="Zhang Y."/>
            <person name="Huang X."/>
            <person name="Su Z."/>
            <person name="Tong W."/>
            <person name="Li J."/>
            <person name="Tong Z."/>
            <person name="Li S."/>
            <person name="Ye J."/>
            <person name="Wang L."/>
            <person name="Fang L."/>
            <person name="Lei T."/>
            <person name="Chen C."/>
            <person name="Chen H."/>
            <person name="Xu Z."/>
            <person name="Li H."/>
            <person name="Huang H."/>
            <person name="Zhang F."/>
            <person name="Xu H."/>
            <person name="Li N."/>
            <person name="Zhao C."/>
            <person name="Li S."/>
            <person name="Dong L."/>
            <person name="Huang Y."/>
            <person name="Li L."/>
            <person name="Xi Y."/>
            <person name="Qi Q."/>
            <person name="Li W."/>
            <person name="Zhang B."/>
            <person name="Hu W."/>
            <person name="Zhang Y."/>
            <person name="Tian X."/>
            <person name="Jiao Y."/>
            <person name="Liang X."/>
            <person name="Jin J."/>
            <person name="Gao L."/>
            <person name="Zheng W."/>
            <person name="Hao B."/>
            <person name="Liu S."/>
            <person name="Wang W."/>
            <person name="Yuan L."/>
            <person name="Cao M."/>
            <person name="McDermott J."/>
            <person name="Samudrala R."/>
            <person name="Wang J."/>
            <person name="Wong G.K."/>
            <person name="Yang H."/>
        </authorList>
    </citation>
    <scope>NUCLEOTIDE SEQUENCE [LARGE SCALE GENOMIC DNA]</scope>
    <source>
        <strain evidence="3">cv. 93-11</strain>
    </source>
</reference>